<feature type="active site" description="Proton donor" evidence="6">
    <location>
        <position position="179"/>
    </location>
</feature>
<dbReference type="EMBL" id="CAIJEN010000014">
    <property type="protein sequence ID" value="CAD0092723.1"/>
    <property type="molecule type" value="Genomic_DNA"/>
</dbReference>
<comment type="caution">
    <text evidence="10">The sequence shown here is derived from an EMBL/GenBank/DDBJ whole genome shotgun (WGS) entry which is preliminary data.</text>
</comment>
<dbReference type="GO" id="GO:0016020">
    <property type="term" value="C:membrane"/>
    <property type="evidence" value="ECO:0007669"/>
    <property type="project" value="InterPro"/>
</dbReference>
<dbReference type="PANTHER" id="PTHR11742:SF89">
    <property type="entry name" value="ALPHA-1,2-MANNOSIDASE"/>
    <property type="match status" value="1"/>
</dbReference>
<dbReference type="Pfam" id="PF01532">
    <property type="entry name" value="Glyco_hydro_47"/>
    <property type="match status" value="1"/>
</dbReference>
<evidence type="ECO:0000256" key="3">
    <source>
        <dbReference type="ARBA" id="ARBA00007658"/>
    </source>
</evidence>
<evidence type="ECO:0000256" key="4">
    <source>
        <dbReference type="ARBA" id="ARBA00022801"/>
    </source>
</evidence>
<keyword evidence="5 8" id="KW-1015">Disulfide bond</keyword>
<dbReference type="PRINTS" id="PR00747">
    <property type="entry name" value="GLYHDRLASE47"/>
</dbReference>
<evidence type="ECO:0000256" key="7">
    <source>
        <dbReference type="PIRSR" id="PIRSR601382-2"/>
    </source>
</evidence>
<accession>A0A9N8JSU9</accession>
<dbReference type="Gene3D" id="1.50.10.10">
    <property type="match status" value="1"/>
</dbReference>
<dbReference type="SUPFAM" id="SSF48225">
    <property type="entry name" value="Seven-hairpin glycosidases"/>
    <property type="match status" value="1"/>
</dbReference>
<dbReference type="GO" id="GO:0004571">
    <property type="term" value="F:mannosyl-oligosaccharide 1,2-alpha-mannosidase activity"/>
    <property type="evidence" value="ECO:0007669"/>
    <property type="project" value="InterPro"/>
</dbReference>
<evidence type="ECO:0000256" key="2">
    <source>
        <dbReference type="ARBA" id="ARBA00004922"/>
    </source>
</evidence>
<reference evidence="10" key="1">
    <citation type="submission" date="2020-06" db="EMBL/GenBank/DDBJ databases">
        <authorList>
            <person name="Onetto C."/>
        </authorList>
    </citation>
    <scope>NUCLEOTIDE SEQUENCE</scope>
</reference>
<keyword evidence="7" id="KW-0106">Calcium</keyword>
<feature type="active site" description="Proton donor" evidence="6">
    <location>
        <position position="430"/>
    </location>
</feature>
<dbReference type="GO" id="GO:0036503">
    <property type="term" value="P:ERAD pathway"/>
    <property type="evidence" value="ECO:0007669"/>
    <property type="project" value="UniProtKB-ARBA"/>
</dbReference>
<feature type="active site" evidence="6">
    <location>
        <position position="315"/>
    </location>
</feature>
<gene>
    <name evidence="10" type="ORF">AWRI4619_LOCUS7443</name>
</gene>
<feature type="binding site" evidence="7">
    <location>
        <position position="582"/>
    </location>
    <ligand>
        <name>Ca(2+)</name>
        <dbReference type="ChEBI" id="CHEBI:29108"/>
    </ligand>
</feature>
<dbReference type="InterPro" id="IPR036026">
    <property type="entry name" value="Seven-hairpin_glycosidases"/>
</dbReference>
<dbReference type="InterPro" id="IPR001382">
    <property type="entry name" value="Glyco_hydro_47"/>
</dbReference>
<dbReference type="EC" id="3.2.1.-" evidence="9"/>
<name>A0A9N8JSU9_9PEZI</name>
<comment type="cofactor">
    <cofactor evidence="1 7">
        <name>Ca(2+)</name>
        <dbReference type="ChEBI" id="CHEBI:29108"/>
    </cofactor>
</comment>
<evidence type="ECO:0000313" key="10">
    <source>
        <dbReference type="EMBL" id="CAD0092723.1"/>
    </source>
</evidence>
<feature type="disulfide bond" evidence="8">
    <location>
        <begin position="387"/>
        <end position="416"/>
    </location>
</feature>
<sequence>MAISPRMKSYRLLLLLAIFAAVLFIHRDRVAYAGFKSWSASSSLVFGNHVDWSQIPKQHTVTSMYALPTGKPKKLPKIQYSFPTESKAEKIVREERQHAVLEAFKRAWGSYKEHAWMADELTPISGDKRNTFAGWAATLVDALDTLWIMGLKSEFNEAVAAAVSIDFASTDQDEINVFETTIRYMGGFLSAYDLSADERLLVKAKELGEMLLHAFDTPNHMPITRWRVMDARRGAPQNADPVTLVAEIGSLVMEFTRLSQITGDPRWFDATHRVMKLFEEQQSKTHVPGMWPILVNAKDMDLTWHDTFTLGAMSDSAYEYLPKMHALLGGLEPMYEKMYREAMNAAIRYTLWRPMTPDNADILIAGMAHVDQDHKGGLDFQGQHLVCFAGGMLALGGKLFNDQTHLDMGRRVTDGCIWTYKAMPLGIMPEVFHMVECPTNEPCQWDEKVWHKEVMRMKDDGDGKLEDVQKVIAEDRLPPGFSRLDDRRYILRPEAIESVFILYRITGRKDLQETAWQMFNAIQENTKTALANGALGDVSRDDGKVTVTDSMESFWLAETLKYFYLIFSEPDLISLDDYTFNTEAHPFKIPK</sequence>
<protein>
    <recommendedName>
        <fullName evidence="9">alpha-1,2-Mannosidase</fullName>
        <ecNumber evidence="9">3.2.1.-</ecNumber>
    </recommendedName>
</protein>
<dbReference type="Proteomes" id="UP000716446">
    <property type="component" value="Unassembled WGS sequence"/>
</dbReference>
<dbReference type="GO" id="GO:0005975">
    <property type="term" value="P:carbohydrate metabolic process"/>
    <property type="evidence" value="ECO:0007669"/>
    <property type="project" value="InterPro"/>
</dbReference>
<keyword evidence="7" id="KW-0479">Metal-binding</keyword>
<dbReference type="AlphaFoldDB" id="A0A9N8JSU9"/>
<keyword evidence="4 9" id="KW-0378">Hydrolase</keyword>
<dbReference type="GO" id="GO:0005509">
    <property type="term" value="F:calcium ion binding"/>
    <property type="evidence" value="ECO:0007669"/>
    <property type="project" value="InterPro"/>
</dbReference>
<evidence type="ECO:0000256" key="6">
    <source>
        <dbReference type="PIRSR" id="PIRSR601382-1"/>
    </source>
</evidence>
<comment type="pathway">
    <text evidence="2">Protein modification; protein glycosylation.</text>
</comment>
<evidence type="ECO:0000256" key="9">
    <source>
        <dbReference type="RuleBase" id="RU361193"/>
    </source>
</evidence>
<dbReference type="InterPro" id="IPR050749">
    <property type="entry name" value="Glycosyl_Hydrolase_47"/>
</dbReference>
<comment type="similarity">
    <text evidence="3 9">Belongs to the glycosyl hydrolase 47 family.</text>
</comment>
<evidence type="ECO:0000256" key="1">
    <source>
        <dbReference type="ARBA" id="ARBA00001913"/>
    </source>
</evidence>
<dbReference type="PANTHER" id="PTHR11742">
    <property type="entry name" value="MANNOSYL-OLIGOSACCHARIDE ALPHA-1,2-MANNOSIDASE-RELATED"/>
    <property type="match status" value="1"/>
</dbReference>
<keyword evidence="11" id="KW-1185">Reference proteome</keyword>
<dbReference type="GO" id="GO:0005783">
    <property type="term" value="C:endoplasmic reticulum"/>
    <property type="evidence" value="ECO:0007669"/>
    <property type="project" value="TreeGrafter"/>
</dbReference>
<dbReference type="InterPro" id="IPR012341">
    <property type="entry name" value="6hp_glycosidase-like_sf"/>
</dbReference>
<proteinExistence type="inferred from homology"/>
<feature type="active site" evidence="6">
    <location>
        <position position="494"/>
    </location>
</feature>
<evidence type="ECO:0000313" key="11">
    <source>
        <dbReference type="Proteomes" id="UP000716446"/>
    </source>
</evidence>
<dbReference type="FunFam" id="1.50.10.10:FF:000037">
    <property type="entry name" value="alpha-1,2-Mannosidase"/>
    <property type="match status" value="1"/>
</dbReference>
<evidence type="ECO:0000256" key="5">
    <source>
        <dbReference type="ARBA" id="ARBA00023157"/>
    </source>
</evidence>
<keyword evidence="9" id="KW-0326">Glycosidase</keyword>
<organism evidence="10 11">
    <name type="scientific">Aureobasidium vineae</name>
    <dbReference type="NCBI Taxonomy" id="2773715"/>
    <lineage>
        <taxon>Eukaryota</taxon>
        <taxon>Fungi</taxon>
        <taxon>Dikarya</taxon>
        <taxon>Ascomycota</taxon>
        <taxon>Pezizomycotina</taxon>
        <taxon>Dothideomycetes</taxon>
        <taxon>Dothideomycetidae</taxon>
        <taxon>Dothideales</taxon>
        <taxon>Saccotheciaceae</taxon>
        <taxon>Aureobasidium</taxon>
    </lineage>
</organism>
<evidence type="ECO:0000256" key="8">
    <source>
        <dbReference type="PIRSR" id="PIRSR601382-3"/>
    </source>
</evidence>